<feature type="region of interest" description="Disordered" evidence="2">
    <location>
        <begin position="812"/>
        <end position="882"/>
    </location>
</feature>
<feature type="compositionally biased region" description="Gly residues" evidence="2">
    <location>
        <begin position="556"/>
        <end position="567"/>
    </location>
</feature>
<name>A0A0G4I3Z3_9ALVE</name>
<accession>A0A0G4I3Z3</accession>
<feature type="compositionally biased region" description="Basic and acidic residues" evidence="2">
    <location>
        <begin position="765"/>
        <end position="782"/>
    </location>
</feature>
<keyword evidence="1" id="KW-0175">Coiled coil</keyword>
<feature type="region of interest" description="Disordered" evidence="2">
    <location>
        <begin position="553"/>
        <end position="620"/>
    </location>
</feature>
<feature type="compositionally biased region" description="Basic and acidic residues" evidence="2">
    <location>
        <begin position="569"/>
        <end position="587"/>
    </location>
</feature>
<dbReference type="VEuPathDB" id="CryptoDB:Cvel_1788"/>
<reference evidence="3" key="1">
    <citation type="submission" date="2014-11" db="EMBL/GenBank/DDBJ databases">
        <authorList>
            <person name="Otto D Thomas"/>
            <person name="Naeem Raeece"/>
        </authorList>
    </citation>
    <scope>NUCLEOTIDE SEQUENCE</scope>
</reference>
<protein>
    <submittedName>
        <fullName evidence="3">Uncharacterized protein</fullName>
    </submittedName>
</protein>
<feature type="region of interest" description="Disordered" evidence="2">
    <location>
        <begin position="373"/>
        <end position="393"/>
    </location>
</feature>
<feature type="coiled-coil region" evidence="1">
    <location>
        <begin position="194"/>
        <end position="373"/>
    </location>
</feature>
<feature type="region of interest" description="Disordered" evidence="2">
    <location>
        <begin position="134"/>
        <end position="164"/>
    </location>
</feature>
<sequence>MTLEEAPSKPLGVRLQLPEGASESAGSPAAITSARRSTRHISGEAVFGKLRDVVELLSNLRNEDLINGFDTARGSADSNGDSAFDRSRTIESIEGGDEKDGEGALHAILQRRETRKSVASRASVFRALGELDSGTETVEGDKSEGGERQITAESRHPSITDTDADSDVVAEREESLQMISLISSLVKSGFRGAMDSLRGQIRQLTSEKTHLEIRLNQYEKENREQADLVDALSDQLTKQLEQNRKLQQNSNQMEKDFADAQQGAEIAEELEADNRRLRERGKQLADALKACKEDNERLSSKLHSTDHLARLNHLSKKVQQQEETITDLRTQLLHSQTSLADKEASVARLQNALRAQQDKIVELEDAAAAMRDEDDPFIGGGMRGPGAASEGRAPAKSLMAELSPLMDDEDPSALFSQRPSLAPSERRGANAAALESAQLRCSDLEHKVCLLSRELQETQAEAERCAVLAAEGSDAAARTAASSLEAAESDAALLMLAVVRLTAAFREVQRAIEKGGFGGGLGRMGMGGFGYARHGPKPPNSFAVPAGWAPQMLLWGEGGGQGQGGGQPKKSEASSSRRESVDNHSDVASEAFSLMTPTERGRARYDDEDDDEEDDEEDEMKGTALIDMLSAETRSAYFFFLRVCGLPSLLPSSDPRLIDLSCKASTSCSSPLITARTDTTDLFDCSEGLNLTNPGESGDVDGDNPLFAGFPAAVTAAMRMRAAKLRAERRKRLMRHTHKMKLSQGIAKRLAPESIPEGDEAAEIEAERRAEEAARAREEREALPASSETDGSSLWGIAMSLAGYTLDATSPKAETARLKGEREKKKSKHRKEKDRDREKGVDRHRERQKEAGDDATASSQPGGTSTGEGAEGGDSTLGSRWEQIKSTAWKLLQEANEDFVTGKKKKKKKKKRPPPDETGANVPSSSSAVPQTVEGEGEEPEDGGGKSLSSAFERKAREKADPARERKEAAHHFEDGAQDDS</sequence>
<feature type="region of interest" description="Disordered" evidence="2">
    <location>
        <begin position="750"/>
        <end position="792"/>
    </location>
</feature>
<dbReference type="AlphaFoldDB" id="A0A0G4I3Z3"/>
<gene>
    <name evidence="3" type="ORF">Cvel_1788</name>
</gene>
<feature type="compositionally biased region" description="Polar residues" evidence="2">
    <location>
        <begin position="921"/>
        <end position="930"/>
    </location>
</feature>
<feature type="compositionally biased region" description="Basic and acidic residues" evidence="2">
    <location>
        <begin position="833"/>
        <end position="852"/>
    </location>
</feature>
<proteinExistence type="predicted"/>
<feature type="region of interest" description="Disordered" evidence="2">
    <location>
        <begin position="1"/>
        <end position="36"/>
    </location>
</feature>
<evidence type="ECO:0000256" key="2">
    <source>
        <dbReference type="SAM" id="MobiDB-lite"/>
    </source>
</evidence>
<evidence type="ECO:0000256" key="1">
    <source>
        <dbReference type="SAM" id="Coils"/>
    </source>
</evidence>
<organism evidence="3">
    <name type="scientific">Chromera velia CCMP2878</name>
    <dbReference type="NCBI Taxonomy" id="1169474"/>
    <lineage>
        <taxon>Eukaryota</taxon>
        <taxon>Sar</taxon>
        <taxon>Alveolata</taxon>
        <taxon>Colpodellida</taxon>
        <taxon>Chromeraceae</taxon>
        <taxon>Chromera</taxon>
    </lineage>
</organism>
<feature type="compositionally biased region" description="Acidic residues" evidence="2">
    <location>
        <begin position="606"/>
        <end position="619"/>
    </location>
</feature>
<feature type="compositionally biased region" description="Basic and acidic residues" evidence="2">
    <location>
        <begin position="952"/>
        <end position="975"/>
    </location>
</feature>
<feature type="compositionally biased region" description="Basic and acidic residues" evidence="2">
    <location>
        <begin position="814"/>
        <end position="824"/>
    </location>
</feature>
<feature type="region of interest" description="Disordered" evidence="2">
    <location>
        <begin position="407"/>
        <end position="429"/>
    </location>
</feature>
<evidence type="ECO:0000313" key="3">
    <source>
        <dbReference type="EMBL" id="CEM51703.1"/>
    </source>
</evidence>
<dbReference type="EMBL" id="CDMZ01005023">
    <property type="protein sequence ID" value="CEM51703.1"/>
    <property type="molecule type" value="Genomic_DNA"/>
</dbReference>
<feature type="compositionally biased region" description="Basic residues" evidence="2">
    <location>
        <begin position="902"/>
        <end position="912"/>
    </location>
</feature>
<feature type="region of interest" description="Disordered" evidence="2">
    <location>
        <begin position="896"/>
        <end position="981"/>
    </location>
</feature>
<feature type="compositionally biased region" description="Low complexity" evidence="2">
    <location>
        <begin position="18"/>
        <end position="30"/>
    </location>
</feature>